<sequence length="107" mass="12865">MFDTIVNLLDYIKKNSSSSLSDELEFKFDKKTLRVMLINIFLWLKRNKTFDNNKPLKLSMKYKWNKDIILLMSESKEIQDLFEISDNYLYLNSNLSPEIKKKIIDYV</sequence>
<dbReference type="EMBL" id="UOFI01000187">
    <property type="protein sequence ID" value="VAW70119.1"/>
    <property type="molecule type" value="Genomic_DNA"/>
</dbReference>
<name>A0A3B0Y7G4_9ZZZZ</name>
<protein>
    <submittedName>
        <fullName evidence="1">Uncharacterized protein</fullName>
    </submittedName>
</protein>
<dbReference type="AlphaFoldDB" id="A0A3B0Y7G4"/>
<feature type="non-terminal residue" evidence="1">
    <location>
        <position position="107"/>
    </location>
</feature>
<accession>A0A3B0Y7G4</accession>
<organism evidence="1">
    <name type="scientific">hydrothermal vent metagenome</name>
    <dbReference type="NCBI Taxonomy" id="652676"/>
    <lineage>
        <taxon>unclassified sequences</taxon>
        <taxon>metagenomes</taxon>
        <taxon>ecological metagenomes</taxon>
    </lineage>
</organism>
<reference evidence="1" key="1">
    <citation type="submission" date="2018-06" db="EMBL/GenBank/DDBJ databases">
        <authorList>
            <person name="Zhirakovskaya E."/>
        </authorList>
    </citation>
    <scope>NUCLEOTIDE SEQUENCE</scope>
</reference>
<evidence type="ECO:0000313" key="1">
    <source>
        <dbReference type="EMBL" id="VAW70119.1"/>
    </source>
</evidence>
<gene>
    <name evidence="1" type="ORF">MNBD_GAMMA09-2771</name>
</gene>
<proteinExistence type="predicted"/>